<evidence type="ECO:0000313" key="5">
    <source>
        <dbReference type="Proteomes" id="UP000249099"/>
    </source>
</evidence>
<dbReference type="GO" id="GO:0080120">
    <property type="term" value="P:CAAX-box protein maturation"/>
    <property type="evidence" value="ECO:0007669"/>
    <property type="project" value="UniProtKB-ARBA"/>
</dbReference>
<dbReference type="PANTHER" id="PTHR36435">
    <property type="entry name" value="SLR1288 PROTEIN"/>
    <property type="match status" value="1"/>
</dbReference>
<dbReference type="InterPro" id="IPR003675">
    <property type="entry name" value="Rce1/LyrA-like_dom"/>
</dbReference>
<comment type="caution">
    <text evidence="4">The sequence shown here is derived from an EMBL/GenBank/DDBJ whole genome shotgun (WGS) entry which is preliminary data.</text>
</comment>
<dbReference type="AlphaFoldDB" id="A0A328KNL5"/>
<comment type="similarity">
    <text evidence="1">Belongs to the UPF0177 family.</text>
</comment>
<evidence type="ECO:0000256" key="1">
    <source>
        <dbReference type="ARBA" id="ARBA00009067"/>
    </source>
</evidence>
<evidence type="ECO:0000256" key="2">
    <source>
        <dbReference type="SAM" id="Phobius"/>
    </source>
</evidence>
<keyword evidence="2" id="KW-1133">Transmembrane helix</keyword>
<keyword evidence="2" id="KW-0812">Transmembrane</keyword>
<protein>
    <recommendedName>
        <fullName evidence="3">CAAX prenyl protease 2/Lysostaphin resistance protein A-like domain-containing protein</fullName>
    </recommendedName>
</protein>
<keyword evidence="2" id="KW-0472">Membrane</keyword>
<feature type="domain" description="CAAX prenyl protease 2/Lysostaphin resistance protein A-like" evidence="3">
    <location>
        <begin position="142"/>
        <end position="229"/>
    </location>
</feature>
<dbReference type="PANTHER" id="PTHR36435:SF1">
    <property type="entry name" value="CAAX AMINO TERMINAL PROTEASE FAMILY PROTEIN"/>
    <property type="match status" value="1"/>
</dbReference>
<feature type="transmembrane region" description="Helical" evidence="2">
    <location>
        <begin position="103"/>
        <end position="124"/>
    </location>
</feature>
<dbReference type="GO" id="GO:0004175">
    <property type="term" value="F:endopeptidase activity"/>
    <property type="evidence" value="ECO:0007669"/>
    <property type="project" value="UniProtKB-ARBA"/>
</dbReference>
<proteinExistence type="inferred from homology"/>
<dbReference type="InterPro" id="IPR052710">
    <property type="entry name" value="CAAX_protease"/>
</dbReference>
<feature type="transmembrane region" description="Helical" evidence="2">
    <location>
        <begin position="144"/>
        <end position="162"/>
    </location>
</feature>
<evidence type="ECO:0000259" key="3">
    <source>
        <dbReference type="Pfam" id="PF02517"/>
    </source>
</evidence>
<accession>A0A328KNL5</accession>
<sequence>MSMNESYKHHNLPVIKGFKPWQFIVSAYFWLAVLLVILQQLLTVLPMMTPLLRRDLGEELTIFPYIVTVMTVAGAFGLSYFAYFIANRYSPYNLWERIEELDYLPLGLGYLVVIGLNVSVQYLFEGQEQMNQLLIEESVAQQPVAMFFLVVLVAPVVEEVIFRELVPRSLGRSWIAYIIGSILFALIHVPTGIEGWLMYGGMSAVMLYMRLRRDNLSESIAFHMLNNIVSFIAMMNLM</sequence>
<dbReference type="Proteomes" id="UP000249099">
    <property type="component" value="Unassembled WGS sequence"/>
</dbReference>
<evidence type="ECO:0000313" key="4">
    <source>
        <dbReference type="EMBL" id="RAN64229.1"/>
    </source>
</evidence>
<organism evidence="4 5">
    <name type="scientific">Dolosigranulum pigrum</name>
    <dbReference type="NCBI Taxonomy" id="29394"/>
    <lineage>
        <taxon>Bacteria</taxon>
        <taxon>Bacillati</taxon>
        <taxon>Bacillota</taxon>
        <taxon>Bacilli</taxon>
        <taxon>Lactobacillales</taxon>
        <taxon>Carnobacteriaceae</taxon>
        <taxon>Dolosigranulum</taxon>
    </lineage>
</organism>
<feature type="transmembrane region" description="Helical" evidence="2">
    <location>
        <begin position="21"/>
        <end position="42"/>
    </location>
</feature>
<gene>
    <name evidence="4" type="ORF">B8A44_02925</name>
</gene>
<feature type="transmembrane region" description="Helical" evidence="2">
    <location>
        <begin position="62"/>
        <end position="83"/>
    </location>
</feature>
<feature type="transmembrane region" description="Helical" evidence="2">
    <location>
        <begin position="174"/>
        <end position="199"/>
    </location>
</feature>
<dbReference type="Pfam" id="PF02517">
    <property type="entry name" value="Rce1-like"/>
    <property type="match status" value="1"/>
</dbReference>
<reference evidence="4 5" key="1">
    <citation type="submission" date="2017-03" db="EMBL/GenBank/DDBJ databases">
        <title>wgs assembly of Dolosigranulum pigrum KPL CDC strains.</title>
        <authorList>
            <person name="Brugger S.D."/>
            <person name="Pettigrew M."/>
            <person name="Kong Y."/>
            <person name="Lemon K.P."/>
        </authorList>
    </citation>
    <scope>NUCLEOTIDE SEQUENCE [LARGE SCALE GENOMIC DNA]</scope>
    <source>
        <strain evidence="4 5">KPL1931_CDC4294-98</strain>
    </source>
</reference>
<name>A0A328KNL5_9LACT</name>
<dbReference type="EMBL" id="NAQV01000008">
    <property type="protein sequence ID" value="RAN64229.1"/>
    <property type="molecule type" value="Genomic_DNA"/>
</dbReference>